<comment type="similarity">
    <text evidence="2">Belongs to the FlgN family.</text>
</comment>
<dbReference type="PATRIC" id="fig|1301098.3.peg.1623"/>
<dbReference type="Pfam" id="PF05130">
    <property type="entry name" value="FlgN"/>
    <property type="match status" value="1"/>
</dbReference>
<dbReference type="Proteomes" id="UP000025241">
    <property type="component" value="Chromosome I"/>
</dbReference>
<dbReference type="HOGENOM" id="CLU_138472_1_0_6"/>
<evidence type="ECO:0000256" key="3">
    <source>
        <dbReference type="ARBA" id="ARBA00022795"/>
    </source>
</evidence>
<evidence type="ECO:0000256" key="4">
    <source>
        <dbReference type="SAM" id="MobiDB-lite"/>
    </source>
</evidence>
<dbReference type="eggNOG" id="COG3418">
    <property type="taxonomic scope" value="Bacteria"/>
</dbReference>
<dbReference type="Gene3D" id="1.20.58.300">
    <property type="entry name" value="FlgN-like"/>
    <property type="match status" value="1"/>
</dbReference>
<dbReference type="AlphaFoldDB" id="A0A024HEF2"/>
<feature type="compositionally biased region" description="Polar residues" evidence="4">
    <location>
        <begin position="142"/>
        <end position="155"/>
    </location>
</feature>
<dbReference type="RefSeq" id="WP_043250599.1">
    <property type="nucleotide sequence ID" value="NZ_HG322950.1"/>
</dbReference>
<dbReference type="InterPro" id="IPR036679">
    <property type="entry name" value="FlgN-like_sf"/>
</dbReference>
<evidence type="ECO:0000313" key="6">
    <source>
        <dbReference type="Proteomes" id="UP000025241"/>
    </source>
</evidence>
<dbReference type="OrthoDB" id="5734604at2"/>
<dbReference type="STRING" id="1301098.PKB_1631"/>
<organism evidence="5 6">
    <name type="scientific">Pseudomonas knackmussii (strain DSM 6978 / CCUG 54928 / LMG 23759 / B13)</name>
    <dbReference type="NCBI Taxonomy" id="1301098"/>
    <lineage>
        <taxon>Bacteria</taxon>
        <taxon>Pseudomonadati</taxon>
        <taxon>Pseudomonadota</taxon>
        <taxon>Gammaproteobacteria</taxon>
        <taxon>Pseudomonadales</taxon>
        <taxon>Pseudomonadaceae</taxon>
        <taxon>Pseudomonas</taxon>
    </lineage>
</organism>
<comment type="function">
    <text evidence="1">Required for the efficient initiation of filament assembly.</text>
</comment>
<feature type="region of interest" description="Disordered" evidence="4">
    <location>
        <begin position="131"/>
        <end position="155"/>
    </location>
</feature>
<keyword evidence="6" id="KW-1185">Reference proteome</keyword>
<dbReference type="SUPFAM" id="SSF140566">
    <property type="entry name" value="FlgN-like"/>
    <property type="match status" value="1"/>
</dbReference>
<keyword evidence="3" id="KW-1005">Bacterial flagellum biogenesis</keyword>
<dbReference type="GO" id="GO:0044780">
    <property type="term" value="P:bacterial-type flagellum assembly"/>
    <property type="evidence" value="ECO:0007669"/>
    <property type="project" value="InterPro"/>
</dbReference>
<evidence type="ECO:0000256" key="2">
    <source>
        <dbReference type="ARBA" id="ARBA00007703"/>
    </source>
</evidence>
<evidence type="ECO:0000313" key="5">
    <source>
        <dbReference type="EMBL" id="CDF82989.1"/>
    </source>
</evidence>
<dbReference type="InterPro" id="IPR007809">
    <property type="entry name" value="FlgN-like"/>
</dbReference>
<dbReference type="KEGG" id="pkc:PKB_1631"/>
<accession>A0A024HEF2</accession>
<dbReference type="EMBL" id="HG322950">
    <property type="protein sequence ID" value="CDF82989.1"/>
    <property type="molecule type" value="Genomic_DNA"/>
</dbReference>
<evidence type="ECO:0000256" key="1">
    <source>
        <dbReference type="ARBA" id="ARBA00002397"/>
    </source>
</evidence>
<name>A0A024HEF2_PSEKB</name>
<sequence length="155" mass="17093">MPNAPLLHLLTEDIGAAQRLLQLIEDELQALEARDLERLQSLLDAKLPLLQQMENNGRQRSQLLQQAGVSSDRQGLAELAALGSVAADTLARSDELGELLEQCKQANLRNGRVIRSNQHATGRLLDILRGQETPSLYDRRGSATQGNRQRPLSQA</sequence>
<proteinExistence type="inferred from homology"/>
<reference evidence="5 6" key="2">
    <citation type="submission" date="2014-05" db="EMBL/GenBank/DDBJ databases">
        <title>Genome sequence of the 3-chlorobenzoate degrading bacterium Pseudomonas knackmussii B13 shows multiple evidence for horizontal gene transfer.</title>
        <authorList>
            <person name="Miyazaki R."/>
            <person name="Bertelli C."/>
            <person name="Falquet L."/>
            <person name="Robinson-Rechavi M."/>
            <person name="Gharib W."/>
            <person name="Roy S."/>
            <person name="Van der Meer J.R."/>
        </authorList>
    </citation>
    <scope>NUCLEOTIDE SEQUENCE [LARGE SCALE GENOMIC DNA]</scope>
    <source>
        <strain evidence="5 6">B13</strain>
    </source>
</reference>
<gene>
    <name evidence="5" type="ORF">PKB_1631</name>
</gene>
<reference evidence="5 6" key="1">
    <citation type="submission" date="2013-03" db="EMBL/GenBank/DDBJ databases">
        <authorList>
            <person name="Linke B."/>
        </authorList>
    </citation>
    <scope>NUCLEOTIDE SEQUENCE [LARGE SCALE GENOMIC DNA]</scope>
    <source>
        <strain evidence="5 6">B13</strain>
    </source>
</reference>
<protein>
    <recommendedName>
        <fullName evidence="7">FlgN family protein</fullName>
    </recommendedName>
</protein>
<evidence type="ECO:0008006" key="7">
    <source>
        <dbReference type="Google" id="ProtNLM"/>
    </source>
</evidence>